<dbReference type="InterPro" id="IPR043472">
    <property type="entry name" value="Macro_dom-like"/>
</dbReference>
<evidence type="ECO:0000259" key="2">
    <source>
        <dbReference type="Pfam" id="PF02789"/>
    </source>
</evidence>
<dbReference type="GO" id="GO:0006508">
    <property type="term" value="P:proteolysis"/>
    <property type="evidence" value="ECO:0007669"/>
    <property type="project" value="InterPro"/>
</dbReference>
<dbReference type="AlphaFoldDB" id="A0A0M8MBZ3"/>
<dbReference type="GO" id="GO:0070006">
    <property type="term" value="F:metalloaminopeptidase activity"/>
    <property type="evidence" value="ECO:0007669"/>
    <property type="project" value="InterPro"/>
</dbReference>
<proteinExistence type="predicted"/>
<reference evidence="3 4" key="1">
    <citation type="submission" date="2015-08" db="EMBL/GenBank/DDBJ databases">
        <title>Whole genome sequence of Flavobacterium akiainvivens IK-1T, from decaying Wikstroemia oahuensis, an endemic Hawaiian shrub.</title>
        <authorList>
            <person name="Wan X."/>
            <person name="Hou S."/>
            <person name="Saito J."/>
            <person name="Donachie S."/>
        </authorList>
    </citation>
    <scope>NUCLEOTIDE SEQUENCE [LARGE SCALE GENOMIC DNA]</scope>
    <source>
        <strain evidence="3 4">IK-1</strain>
    </source>
</reference>
<dbReference type="RefSeq" id="WP_054406764.1">
    <property type="nucleotide sequence ID" value="NZ_FOYA01000003.1"/>
</dbReference>
<comment type="caution">
    <text evidence="3">The sequence shown here is derived from an EMBL/GenBank/DDBJ whole genome shotgun (WGS) entry which is preliminary data.</text>
</comment>
<protein>
    <submittedName>
        <fullName evidence="3">Peptidase M17</fullName>
    </submittedName>
</protein>
<name>A0A0M8MBZ3_9FLAO</name>
<dbReference type="EMBL" id="LIYD01000005">
    <property type="protein sequence ID" value="KOS05564.1"/>
    <property type="molecule type" value="Genomic_DNA"/>
</dbReference>
<accession>A0A0M8MBZ3</accession>
<keyword evidence="4" id="KW-1185">Reference proteome</keyword>
<dbReference type="InterPro" id="IPR008283">
    <property type="entry name" value="Peptidase_M17_N"/>
</dbReference>
<gene>
    <name evidence="3" type="ORF">AM493_05585</name>
</gene>
<dbReference type="Proteomes" id="UP000037755">
    <property type="component" value="Unassembled WGS sequence"/>
</dbReference>
<organism evidence="3 4">
    <name type="scientific">Flavobacterium akiainvivens</name>
    <dbReference type="NCBI Taxonomy" id="1202724"/>
    <lineage>
        <taxon>Bacteria</taxon>
        <taxon>Pseudomonadati</taxon>
        <taxon>Bacteroidota</taxon>
        <taxon>Flavobacteriia</taxon>
        <taxon>Flavobacteriales</taxon>
        <taxon>Flavobacteriaceae</taxon>
        <taxon>Flavobacterium</taxon>
    </lineage>
</organism>
<evidence type="ECO:0000256" key="1">
    <source>
        <dbReference type="SAM" id="SignalP"/>
    </source>
</evidence>
<feature type="signal peptide" evidence="1">
    <location>
        <begin position="1"/>
        <end position="29"/>
    </location>
</feature>
<feature type="domain" description="Peptidase M17 leucyl aminopeptidase N-terminal" evidence="2">
    <location>
        <begin position="91"/>
        <end position="193"/>
    </location>
</feature>
<dbReference type="Gene3D" id="3.40.220.10">
    <property type="entry name" value="Leucine Aminopeptidase, subunit E, domain 1"/>
    <property type="match status" value="1"/>
</dbReference>
<feature type="chain" id="PRO_5005818218" evidence="1">
    <location>
        <begin position="30"/>
        <end position="241"/>
    </location>
</feature>
<dbReference type="SUPFAM" id="SSF52949">
    <property type="entry name" value="Macro domain-like"/>
    <property type="match status" value="1"/>
</dbReference>
<keyword evidence="1" id="KW-0732">Signal</keyword>
<sequence length="241" mass="25450">MKQLQHLFRSLLLSTLVAFTLPAASLAQTATKTTALGTHTVWGTVNGIAIEGMVQGPSAQITPLQVACVFEYTEGDIYNAPALPAALNGMVHLDEALKGLITDIRKSGKFEGHAYETLLITPPAGTLGGRQLLLIGLGNRNTFNAELMVGIGAIATREALRLGVDSYSFASDIKDAGIDSPTALVAENVTKGAIEAYRTDLWLKDKGMSSSKPLNKITLLAGPAFFEVAGQGIQQAITNLK</sequence>
<dbReference type="PATRIC" id="fig|1202724.3.peg.1156"/>
<evidence type="ECO:0000313" key="4">
    <source>
        <dbReference type="Proteomes" id="UP000037755"/>
    </source>
</evidence>
<evidence type="ECO:0000313" key="3">
    <source>
        <dbReference type="EMBL" id="KOS05564.1"/>
    </source>
</evidence>
<dbReference type="OrthoDB" id="651222at2"/>
<dbReference type="Pfam" id="PF02789">
    <property type="entry name" value="Peptidase_M17_N"/>
    <property type="match status" value="1"/>
</dbReference>
<dbReference type="STRING" id="1202724.AM493_05585"/>